<evidence type="ECO:0000313" key="4">
    <source>
        <dbReference type="Proteomes" id="UP000257109"/>
    </source>
</evidence>
<dbReference type="EMBL" id="QJKJ01005721">
    <property type="protein sequence ID" value="RDX89265.1"/>
    <property type="molecule type" value="Genomic_DNA"/>
</dbReference>
<dbReference type="PANTHER" id="PTHR34272:SF1">
    <property type="entry name" value="EXPRESSED PROTEIN"/>
    <property type="match status" value="1"/>
</dbReference>
<organism evidence="3 4">
    <name type="scientific">Mucuna pruriens</name>
    <name type="common">Velvet bean</name>
    <name type="synonym">Dolichos pruriens</name>
    <dbReference type="NCBI Taxonomy" id="157652"/>
    <lineage>
        <taxon>Eukaryota</taxon>
        <taxon>Viridiplantae</taxon>
        <taxon>Streptophyta</taxon>
        <taxon>Embryophyta</taxon>
        <taxon>Tracheophyta</taxon>
        <taxon>Spermatophyta</taxon>
        <taxon>Magnoliopsida</taxon>
        <taxon>eudicotyledons</taxon>
        <taxon>Gunneridae</taxon>
        <taxon>Pentapetalae</taxon>
        <taxon>rosids</taxon>
        <taxon>fabids</taxon>
        <taxon>Fabales</taxon>
        <taxon>Fabaceae</taxon>
        <taxon>Papilionoideae</taxon>
        <taxon>50 kb inversion clade</taxon>
        <taxon>NPAAA clade</taxon>
        <taxon>indigoferoid/millettioid clade</taxon>
        <taxon>Phaseoleae</taxon>
        <taxon>Mucuna</taxon>
    </lineage>
</organism>
<keyword evidence="4" id="KW-1185">Reference proteome</keyword>
<feature type="domain" description="DUF7086" evidence="2">
    <location>
        <begin position="214"/>
        <end position="344"/>
    </location>
</feature>
<dbReference type="AlphaFoldDB" id="A0A371GFD7"/>
<gene>
    <name evidence="3" type="ORF">CR513_29034</name>
</gene>
<feature type="region of interest" description="Disordered" evidence="1">
    <location>
        <begin position="495"/>
        <end position="518"/>
    </location>
</feature>
<evidence type="ECO:0000256" key="1">
    <source>
        <dbReference type="SAM" id="MobiDB-lite"/>
    </source>
</evidence>
<feature type="domain" description="DUF7086" evidence="2">
    <location>
        <begin position="530"/>
        <end position="660"/>
    </location>
</feature>
<feature type="non-terminal residue" evidence="3">
    <location>
        <position position="1"/>
    </location>
</feature>
<sequence>MSLGSPKRVKQFSSPMNKFSQEHIEDENDNDLDLTLSLGLRKKRARQFSSSMDKFFQGYIEDENENGVNLTLSLGLGSSKRTRQSLPPINKFFQEHIEDENDLTFTLSSGLCSPKRSKESFPLPQTNTISFMESVPFSDENTSSLFVPSTDYNTSHLLVSSSDDNINNTNVDANASTRRRRRVQSKQLAQGKSETVPVPFPWATDRRATVHNHKYLLQNNILIITGEVQCNKCDHKFELSLDLEEKVSELQTFIQKEREAMHNRAPDSWMKPVLPKCPQCRSQNTKPIFTKKKAINWLFLYLSQMIGCCTLQQLKYFCKHTNNHRTGAKDRLIYLTYIALYKQLVSHHGNPKRARRSFPSPTPTSPQTNIISFIEIPQVPYNDFLSVPSTSHNTSPLLVSPSYYNTNPLSVSSSIDHNTSPLLVPSSDYNTNPLLVSFIDHNTSPLLVPSFDHNTNSLLVSSIDHNTSSLMVSSSDHNINPGDVANVDANASTRFPRRASSKRPTKRKRETIPPPFPWATDRRAIVHNQKYLQENNILTITGELQCKRCEHKLEVSLDLEEKVVELRKFIQKVRDSMHDRAPDSWVKPVLPKCPQCKRDSAKPIFTKKKSINWLFLLLNQMLGCCTLEQLKYFCKHTDNHRTGAKDRLIFLTYMSLCKQLVSE</sequence>
<dbReference type="STRING" id="157652.A0A371GFD7"/>
<dbReference type="PANTHER" id="PTHR34272">
    <property type="entry name" value="EXPRESSED PROTEIN"/>
    <property type="match status" value="1"/>
</dbReference>
<comment type="caution">
    <text evidence="3">The sequence shown here is derived from an EMBL/GenBank/DDBJ whole genome shotgun (WGS) entry which is preliminary data.</text>
</comment>
<dbReference type="Pfam" id="PF23324">
    <property type="entry name" value="DUF7086"/>
    <property type="match status" value="2"/>
</dbReference>
<dbReference type="Proteomes" id="UP000257109">
    <property type="component" value="Unassembled WGS sequence"/>
</dbReference>
<dbReference type="InterPro" id="IPR055513">
    <property type="entry name" value="DUF7086"/>
</dbReference>
<protein>
    <recommendedName>
        <fullName evidence="2">DUF7086 domain-containing protein</fullName>
    </recommendedName>
</protein>
<feature type="region of interest" description="Disordered" evidence="1">
    <location>
        <begin position="168"/>
        <end position="190"/>
    </location>
</feature>
<accession>A0A371GFD7</accession>
<evidence type="ECO:0000259" key="2">
    <source>
        <dbReference type="Pfam" id="PF23324"/>
    </source>
</evidence>
<feature type="compositionally biased region" description="Basic residues" evidence="1">
    <location>
        <begin position="495"/>
        <end position="509"/>
    </location>
</feature>
<dbReference type="OrthoDB" id="1900495at2759"/>
<reference evidence="3" key="1">
    <citation type="submission" date="2018-05" db="EMBL/GenBank/DDBJ databases">
        <title>Draft genome of Mucuna pruriens seed.</title>
        <authorList>
            <person name="Nnadi N.E."/>
            <person name="Vos R."/>
            <person name="Hasami M.H."/>
            <person name="Devisetty U.K."/>
            <person name="Aguiy J.C."/>
        </authorList>
    </citation>
    <scope>NUCLEOTIDE SEQUENCE [LARGE SCALE GENOMIC DNA]</scope>
    <source>
        <strain evidence="3">JCA_2017</strain>
    </source>
</reference>
<evidence type="ECO:0000313" key="3">
    <source>
        <dbReference type="EMBL" id="RDX89265.1"/>
    </source>
</evidence>
<name>A0A371GFD7_MUCPR</name>
<proteinExistence type="predicted"/>